<comment type="subcellular location">
    <subcellularLocation>
        <location evidence="1">Cell membrane</location>
        <topology evidence="1">Single-pass membrane protein</topology>
    </subcellularLocation>
    <subcellularLocation>
        <location evidence="7">Cell membrane</location>
        <topology evidence="7">Single-pass type II membrane protein</topology>
    </subcellularLocation>
</comment>
<keyword evidence="5 8" id="KW-1133">Transmembrane helix</keyword>
<protein>
    <submittedName>
        <fullName evidence="9">Biopolymer transporter ExbD</fullName>
    </submittedName>
</protein>
<dbReference type="EMBL" id="JAESND010000013">
    <property type="protein sequence ID" value="MBM3117743.1"/>
    <property type="molecule type" value="Genomic_DNA"/>
</dbReference>
<organism evidence="9 10">
    <name type="scientific">Jeongeupia naejangsanensis</name>
    <dbReference type="NCBI Taxonomy" id="613195"/>
    <lineage>
        <taxon>Bacteria</taxon>
        <taxon>Pseudomonadati</taxon>
        <taxon>Pseudomonadota</taxon>
        <taxon>Betaproteobacteria</taxon>
        <taxon>Neisseriales</taxon>
        <taxon>Chitinibacteraceae</taxon>
        <taxon>Jeongeupia</taxon>
    </lineage>
</organism>
<sequence length="138" mass="15176">MKFRKGRHREEPEINFIPLIDVMLVILIFLMATTTYSRFAELKINLPTADAEKVVEMPQSIQIAISATGQYSINNQVTTFGGQEAFAAELRRAAGGNNDPMVIINADSQATHQTVVNVMEAARLAGYSKLTFATQTGK</sequence>
<evidence type="ECO:0000256" key="1">
    <source>
        <dbReference type="ARBA" id="ARBA00004162"/>
    </source>
</evidence>
<proteinExistence type="inferred from homology"/>
<comment type="similarity">
    <text evidence="2 7">Belongs to the ExbD/TolR family.</text>
</comment>
<evidence type="ECO:0000256" key="7">
    <source>
        <dbReference type="RuleBase" id="RU003879"/>
    </source>
</evidence>
<feature type="transmembrane region" description="Helical" evidence="8">
    <location>
        <begin position="12"/>
        <end position="32"/>
    </location>
</feature>
<dbReference type="InterPro" id="IPR003400">
    <property type="entry name" value="ExbD"/>
</dbReference>
<evidence type="ECO:0000313" key="9">
    <source>
        <dbReference type="EMBL" id="MBM3117743.1"/>
    </source>
</evidence>
<evidence type="ECO:0000256" key="4">
    <source>
        <dbReference type="ARBA" id="ARBA00022692"/>
    </source>
</evidence>
<evidence type="ECO:0000256" key="6">
    <source>
        <dbReference type="ARBA" id="ARBA00023136"/>
    </source>
</evidence>
<evidence type="ECO:0000256" key="8">
    <source>
        <dbReference type="SAM" id="Phobius"/>
    </source>
</evidence>
<keyword evidence="6 8" id="KW-0472">Membrane</keyword>
<dbReference type="Gene3D" id="3.30.420.270">
    <property type="match status" value="1"/>
</dbReference>
<reference evidence="9 10" key="1">
    <citation type="submission" date="2021-01" db="EMBL/GenBank/DDBJ databases">
        <title>Draft Genome Sequence and Polyhydroxyalkanoate Biosynthetic Potential of Jeongeupia naejangsanensis Type Strain DSM 24253.</title>
        <authorList>
            <person name="Turrini P."/>
            <person name="Artuso I."/>
            <person name="Lugli G.A."/>
            <person name="Frangipani E."/>
            <person name="Ventura M."/>
            <person name="Visca P."/>
        </authorList>
    </citation>
    <scope>NUCLEOTIDE SEQUENCE [LARGE SCALE GENOMIC DNA]</scope>
    <source>
        <strain evidence="9 10">DSM 24253</strain>
    </source>
</reference>
<evidence type="ECO:0000256" key="2">
    <source>
        <dbReference type="ARBA" id="ARBA00005811"/>
    </source>
</evidence>
<dbReference type="Proteomes" id="UP000809431">
    <property type="component" value="Unassembled WGS sequence"/>
</dbReference>
<gene>
    <name evidence="9" type="ORF">JMJ54_18055</name>
</gene>
<dbReference type="PANTHER" id="PTHR30558:SF3">
    <property type="entry name" value="BIOPOLYMER TRANSPORT PROTEIN EXBD-RELATED"/>
    <property type="match status" value="1"/>
</dbReference>
<evidence type="ECO:0000313" key="10">
    <source>
        <dbReference type="Proteomes" id="UP000809431"/>
    </source>
</evidence>
<keyword evidence="10" id="KW-1185">Reference proteome</keyword>
<name>A0ABS2BRR3_9NEIS</name>
<evidence type="ECO:0000256" key="3">
    <source>
        <dbReference type="ARBA" id="ARBA00022475"/>
    </source>
</evidence>
<evidence type="ECO:0000256" key="5">
    <source>
        <dbReference type="ARBA" id="ARBA00022989"/>
    </source>
</evidence>
<accession>A0ABS2BRR3</accession>
<comment type="caution">
    <text evidence="9">The sequence shown here is derived from an EMBL/GenBank/DDBJ whole genome shotgun (WGS) entry which is preliminary data.</text>
</comment>
<dbReference type="RefSeq" id="WP_203539930.1">
    <property type="nucleotide sequence ID" value="NZ_JAESND010000013.1"/>
</dbReference>
<keyword evidence="4 7" id="KW-0812">Transmembrane</keyword>
<dbReference type="PANTHER" id="PTHR30558">
    <property type="entry name" value="EXBD MEMBRANE COMPONENT OF PMF-DRIVEN MACROMOLECULE IMPORT SYSTEM"/>
    <property type="match status" value="1"/>
</dbReference>
<keyword evidence="3" id="KW-1003">Cell membrane</keyword>
<keyword evidence="7" id="KW-0653">Protein transport</keyword>
<keyword evidence="7" id="KW-0813">Transport</keyword>
<dbReference type="Pfam" id="PF02472">
    <property type="entry name" value="ExbD"/>
    <property type="match status" value="1"/>
</dbReference>